<proteinExistence type="inferred from homology"/>
<organism evidence="20 21">
    <name type="scientific">Antrihabitans cavernicola</name>
    <dbReference type="NCBI Taxonomy" id="2495913"/>
    <lineage>
        <taxon>Bacteria</taxon>
        <taxon>Bacillati</taxon>
        <taxon>Actinomycetota</taxon>
        <taxon>Actinomycetes</taxon>
        <taxon>Mycobacteriales</taxon>
        <taxon>Nocardiaceae</taxon>
        <taxon>Antrihabitans</taxon>
    </lineage>
</organism>
<gene>
    <name evidence="20" type="ORF">FOY51_11465</name>
</gene>
<reference evidence="20 21" key="1">
    <citation type="submission" date="2019-07" db="EMBL/GenBank/DDBJ databases">
        <title>Rhodococcus cavernicolus sp. nov., isolated from a cave.</title>
        <authorList>
            <person name="Lee S.D."/>
        </authorList>
    </citation>
    <scope>NUCLEOTIDE SEQUENCE [LARGE SCALE GENOMIC DNA]</scope>
    <source>
        <strain evidence="20 21">C1-24</strain>
    </source>
</reference>
<dbReference type="SUPFAM" id="SSF52540">
    <property type="entry name" value="P-loop containing nucleoside triphosphate hydrolases"/>
    <property type="match status" value="1"/>
</dbReference>
<dbReference type="Pfam" id="PF02283">
    <property type="entry name" value="CobU"/>
    <property type="match status" value="1"/>
</dbReference>
<dbReference type="Proteomes" id="UP000322244">
    <property type="component" value="Unassembled WGS sequence"/>
</dbReference>
<sequence>MPAAAQLRTLVLGGARSGKSGYAERIVDDGGPVRYVATARHDPSDLDFESRIDAHRARRPHSWTLVESADGDLATILGLTGPATLVDDIGTWLTAEIDDADAWDRPRGTVEPRADALVAAIADYRGRLVLVSPEVGLGVIPETRSGRLFRDELGVLNQRIAAVCDEAVFVVAGLPLVLKTKGQP</sequence>
<comment type="pathway">
    <text evidence="5">Cofactor biosynthesis; adenosylcobalamin biosynthesis; adenosylcobalamin from cob(II)yrinate a,c-diamide: step 6/7.</text>
</comment>
<dbReference type="InterPro" id="IPR003203">
    <property type="entry name" value="CobU/CobP"/>
</dbReference>
<evidence type="ECO:0000256" key="3">
    <source>
        <dbReference type="ARBA" id="ARBA00001522"/>
    </source>
</evidence>
<comment type="caution">
    <text evidence="20">The sequence shown here is derived from an EMBL/GenBank/DDBJ whole genome shotgun (WGS) entry which is preliminary data.</text>
</comment>
<keyword evidence="14" id="KW-0067">ATP-binding</keyword>
<evidence type="ECO:0000256" key="2">
    <source>
        <dbReference type="ARBA" id="ARBA00000711"/>
    </source>
</evidence>
<comment type="catalytic activity">
    <reaction evidence="1">
        <text>adenosylcob(III)inamide + ATP = adenosylcob(III)inamide phosphate + ADP + H(+)</text>
        <dbReference type="Rhea" id="RHEA:15769"/>
        <dbReference type="ChEBI" id="CHEBI:2480"/>
        <dbReference type="ChEBI" id="CHEBI:15378"/>
        <dbReference type="ChEBI" id="CHEBI:30616"/>
        <dbReference type="ChEBI" id="CHEBI:58502"/>
        <dbReference type="ChEBI" id="CHEBI:456216"/>
        <dbReference type="EC" id="2.7.1.156"/>
    </reaction>
</comment>
<comment type="similarity">
    <text evidence="7">Belongs to the CobU/CobP family.</text>
</comment>
<keyword evidence="13 20" id="KW-0418">Kinase</keyword>
<dbReference type="RefSeq" id="WP_149430351.1">
    <property type="nucleotide sequence ID" value="NZ_VLNY01000004.1"/>
</dbReference>
<name>A0A5A7SEM7_9NOCA</name>
<comment type="catalytic activity">
    <reaction evidence="3">
        <text>adenosylcob(III)inamide + GTP = adenosylcob(III)inamide phosphate + GDP + H(+)</text>
        <dbReference type="Rhea" id="RHEA:15765"/>
        <dbReference type="ChEBI" id="CHEBI:2480"/>
        <dbReference type="ChEBI" id="CHEBI:15378"/>
        <dbReference type="ChEBI" id="CHEBI:37565"/>
        <dbReference type="ChEBI" id="CHEBI:58189"/>
        <dbReference type="ChEBI" id="CHEBI:58502"/>
        <dbReference type="EC" id="2.7.1.156"/>
    </reaction>
</comment>
<evidence type="ECO:0000256" key="10">
    <source>
        <dbReference type="ARBA" id="ARBA00022573"/>
    </source>
</evidence>
<evidence type="ECO:0000256" key="8">
    <source>
        <dbReference type="ARBA" id="ARBA00012016"/>
    </source>
</evidence>
<evidence type="ECO:0000256" key="14">
    <source>
        <dbReference type="ARBA" id="ARBA00022840"/>
    </source>
</evidence>
<dbReference type="GO" id="GO:0008820">
    <property type="term" value="F:cobinamide phosphate guanylyltransferase activity"/>
    <property type="evidence" value="ECO:0007669"/>
    <property type="project" value="UniProtKB-EC"/>
</dbReference>
<evidence type="ECO:0000256" key="16">
    <source>
        <dbReference type="ARBA" id="ARBA00029570"/>
    </source>
</evidence>
<dbReference type="CDD" id="cd00544">
    <property type="entry name" value="CobU"/>
    <property type="match status" value="1"/>
</dbReference>
<comment type="catalytic activity">
    <reaction evidence="2">
        <text>adenosylcob(III)inamide phosphate + GTP + H(+) = adenosylcob(III)inamide-GDP + diphosphate</text>
        <dbReference type="Rhea" id="RHEA:22712"/>
        <dbReference type="ChEBI" id="CHEBI:15378"/>
        <dbReference type="ChEBI" id="CHEBI:33019"/>
        <dbReference type="ChEBI" id="CHEBI:37565"/>
        <dbReference type="ChEBI" id="CHEBI:58502"/>
        <dbReference type="ChEBI" id="CHEBI:60487"/>
        <dbReference type="EC" id="2.7.7.62"/>
    </reaction>
</comment>
<dbReference type="EMBL" id="VLNY01000004">
    <property type="protein sequence ID" value="KAA0023093.1"/>
    <property type="molecule type" value="Genomic_DNA"/>
</dbReference>
<evidence type="ECO:0000313" key="21">
    <source>
        <dbReference type="Proteomes" id="UP000322244"/>
    </source>
</evidence>
<dbReference type="OrthoDB" id="9788370at2"/>
<feature type="binding site" evidence="19">
    <location>
        <position position="67"/>
    </location>
    <ligand>
        <name>GTP</name>
        <dbReference type="ChEBI" id="CHEBI:37565"/>
    </ligand>
</feature>
<feature type="binding site" evidence="19">
    <location>
        <begin position="37"/>
        <end position="39"/>
    </location>
    <ligand>
        <name>GTP</name>
        <dbReference type="ChEBI" id="CHEBI:37565"/>
    </ligand>
</feature>
<keyword evidence="12 19" id="KW-0547">Nucleotide-binding</keyword>
<evidence type="ECO:0000256" key="1">
    <source>
        <dbReference type="ARBA" id="ARBA00000312"/>
    </source>
</evidence>
<evidence type="ECO:0000256" key="15">
    <source>
        <dbReference type="ARBA" id="ARBA00023134"/>
    </source>
</evidence>
<comment type="pathway">
    <text evidence="6">Cofactor biosynthesis; adenosylcobalamin biosynthesis; adenosylcobalamin from cob(II)yrinate a,c-diamide: step 5/7.</text>
</comment>
<dbReference type="GO" id="GO:0043752">
    <property type="term" value="F:adenosylcobinamide kinase activity"/>
    <property type="evidence" value="ECO:0007669"/>
    <property type="project" value="UniProtKB-EC"/>
</dbReference>
<keyword evidence="10" id="KW-0169">Cobalamin biosynthesis</keyword>
<dbReference type="PIRSF" id="PIRSF006135">
    <property type="entry name" value="CobU"/>
    <property type="match status" value="1"/>
</dbReference>
<dbReference type="Gene3D" id="3.40.50.300">
    <property type="entry name" value="P-loop containing nucleotide triphosphate hydrolases"/>
    <property type="match status" value="1"/>
</dbReference>
<evidence type="ECO:0000256" key="17">
    <source>
        <dbReference type="ARBA" id="ARBA00030571"/>
    </source>
</evidence>
<keyword evidence="11 20" id="KW-0808">Transferase</keyword>
<evidence type="ECO:0000256" key="5">
    <source>
        <dbReference type="ARBA" id="ARBA00004692"/>
    </source>
</evidence>
<keyword evidence="20" id="KW-0548">Nucleotidyltransferase</keyword>
<dbReference type="PANTHER" id="PTHR34848">
    <property type="match status" value="1"/>
</dbReference>
<evidence type="ECO:0000256" key="7">
    <source>
        <dbReference type="ARBA" id="ARBA00007490"/>
    </source>
</evidence>
<dbReference type="UniPathway" id="UPA00148">
    <property type="reaction ID" value="UER00236"/>
</dbReference>
<keyword evidence="21" id="KW-1185">Reference proteome</keyword>
<feature type="binding site" evidence="19">
    <location>
        <begin position="13"/>
        <end position="20"/>
    </location>
    <ligand>
        <name>GTP</name>
        <dbReference type="ChEBI" id="CHEBI:37565"/>
    </ligand>
</feature>
<accession>A0A5A7SEM7</accession>
<feature type="binding site" evidence="19">
    <location>
        <position position="87"/>
    </location>
    <ligand>
        <name>GTP</name>
        <dbReference type="ChEBI" id="CHEBI:37565"/>
    </ligand>
</feature>
<evidence type="ECO:0000256" key="12">
    <source>
        <dbReference type="ARBA" id="ARBA00022741"/>
    </source>
</evidence>
<evidence type="ECO:0000256" key="4">
    <source>
        <dbReference type="ARBA" id="ARBA00003889"/>
    </source>
</evidence>
<dbReference type="GO" id="GO:0005524">
    <property type="term" value="F:ATP binding"/>
    <property type="evidence" value="ECO:0007669"/>
    <property type="project" value="UniProtKB-KW"/>
</dbReference>
<dbReference type="AlphaFoldDB" id="A0A5A7SEM7"/>
<evidence type="ECO:0000256" key="18">
    <source>
        <dbReference type="PIRSR" id="PIRSR006135-1"/>
    </source>
</evidence>
<comment type="function">
    <text evidence="4">Catalyzes ATP-dependent phosphorylation of adenosylcobinamide and addition of GMP to adenosylcobinamide phosphate.</text>
</comment>
<dbReference type="InterPro" id="IPR027417">
    <property type="entry name" value="P-loop_NTPase"/>
</dbReference>
<evidence type="ECO:0000256" key="19">
    <source>
        <dbReference type="PIRSR" id="PIRSR006135-2"/>
    </source>
</evidence>
<dbReference type="GO" id="GO:0005525">
    <property type="term" value="F:GTP binding"/>
    <property type="evidence" value="ECO:0007669"/>
    <property type="project" value="UniProtKB-KW"/>
</dbReference>
<evidence type="ECO:0000256" key="13">
    <source>
        <dbReference type="ARBA" id="ARBA00022777"/>
    </source>
</evidence>
<dbReference type="PANTHER" id="PTHR34848:SF1">
    <property type="entry name" value="BIFUNCTIONAL ADENOSYLCOBALAMIN BIOSYNTHESIS PROTEIN COBU"/>
    <property type="match status" value="1"/>
</dbReference>
<feature type="binding site" evidence="19">
    <location>
        <begin position="56"/>
        <end position="59"/>
    </location>
    <ligand>
        <name>GTP</name>
        <dbReference type="ChEBI" id="CHEBI:37565"/>
    </ligand>
</feature>
<evidence type="ECO:0000256" key="9">
    <source>
        <dbReference type="ARBA" id="ARBA00012523"/>
    </source>
</evidence>
<dbReference type="GO" id="GO:0009236">
    <property type="term" value="P:cobalamin biosynthetic process"/>
    <property type="evidence" value="ECO:0007669"/>
    <property type="project" value="UniProtKB-UniPathway"/>
</dbReference>
<feature type="active site" description="GMP-histidine intermediate" evidence="18">
    <location>
        <position position="55"/>
    </location>
</feature>
<dbReference type="EC" id="2.7.1.156" evidence="8"/>
<protein>
    <recommendedName>
        <fullName evidence="16">Adenosylcobinamide kinase</fullName>
        <ecNumber evidence="8">2.7.1.156</ecNumber>
        <ecNumber evidence="9">2.7.7.62</ecNumber>
    </recommendedName>
    <alternativeName>
        <fullName evidence="17">Adenosylcobinamide-phosphate guanylyltransferase</fullName>
    </alternativeName>
</protein>
<evidence type="ECO:0000256" key="11">
    <source>
        <dbReference type="ARBA" id="ARBA00022679"/>
    </source>
</evidence>
<evidence type="ECO:0000256" key="6">
    <source>
        <dbReference type="ARBA" id="ARBA00005159"/>
    </source>
</evidence>
<keyword evidence="15 19" id="KW-0342">GTP-binding</keyword>
<dbReference type="EC" id="2.7.7.62" evidence="9"/>
<evidence type="ECO:0000313" key="20">
    <source>
        <dbReference type="EMBL" id="KAA0023093.1"/>
    </source>
</evidence>